<accession>A0A6P1P1Q8</accession>
<dbReference type="Proteomes" id="UP000464214">
    <property type="component" value="Chromosome"/>
</dbReference>
<dbReference type="InterPro" id="IPR011050">
    <property type="entry name" value="Pectin_lyase_fold/virulence"/>
</dbReference>
<dbReference type="KEGG" id="nib:GU926_11780"/>
<keyword evidence="3" id="KW-1185">Reference proteome</keyword>
<sequence length="469" mass="51496">MSSVKSAFFASLRPLLQCLAMVAFMAWSVVSCTPKDEEFTPEASAVLRFEADTVVFDTVFTVVGSVTKRLKVYNSNKNAVRISEIKVAGMGASPFQVFVNGRPGPLLESVEVRGGDSLLLLVKATINPTADNQPFLVRDSIQFLTNGNQQQVILEAYGQNAAFYRKYTTGCAETWTASKAHVIYDSVTVPAGCTLIIEKGAQIHLHKNAKLKVLGTLLVRGEAEERVRFQQVRQEEDYRNAPGQWQGIELAATSTGNRLQYTEIKNAVTGIFLKAEGNQVPSVTLEQTFIKTMLQSGILSHGGNVTLINSIITNTGEYALAGLGGGLYKIYFSTLANYANEFVRFSPSFVFSEELGNTRKARYQVEVVNSILWGRQDEELQFGAATLGSTRNIRHSFIKTMAYATELAGNNNQINVDPKFRDAPKFDFQIIKLSPANKAGIPLSGILLDYEAKERDTTTPDVGALEVID</sequence>
<evidence type="ECO:0008006" key="4">
    <source>
        <dbReference type="Google" id="ProtNLM"/>
    </source>
</evidence>
<dbReference type="AlphaFoldDB" id="A0A6P1P1Q8"/>
<evidence type="ECO:0000256" key="1">
    <source>
        <dbReference type="SAM" id="SignalP"/>
    </source>
</evidence>
<evidence type="ECO:0000313" key="3">
    <source>
        <dbReference type="Proteomes" id="UP000464214"/>
    </source>
</evidence>
<proteinExistence type="predicted"/>
<name>A0A6P1P1Q8_9BACT</name>
<evidence type="ECO:0000313" key="2">
    <source>
        <dbReference type="EMBL" id="QHL88073.1"/>
    </source>
</evidence>
<protein>
    <recommendedName>
        <fullName evidence="4">DUF5689 domain-containing protein</fullName>
    </recommendedName>
</protein>
<feature type="signal peptide" evidence="1">
    <location>
        <begin position="1"/>
        <end position="25"/>
    </location>
</feature>
<organism evidence="2 3">
    <name type="scientific">Nibribacter ruber</name>
    <dbReference type="NCBI Taxonomy" id="2698458"/>
    <lineage>
        <taxon>Bacteria</taxon>
        <taxon>Pseudomonadati</taxon>
        <taxon>Bacteroidota</taxon>
        <taxon>Cytophagia</taxon>
        <taxon>Cytophagales</taxon>
        <taxon>Hymenobacteraceae</taxon>
        <taxon>Nibribacter</taxon>
    </lineage>
</organism>
<gene>
    <name evidence="2" type="ORF">GU926_11780</name>
</gene>
<dbReference type="RefSeq" id="WP_160692086.1">
    <property type="nucleotide sequence ID" value="NZ_CP047897.1"/>
</dbReference>
<reference evidence="2 3" key="1">
    <citation type="submission" date="2020-01" db="EMBL/GenBank/DDBJ databases">
        <authorList>
            <person name="Kim M."/>
        </authorList>
    </citation>
    <scope>NUCLEOTIDE SEQUENCE [LARGE SCALE GENOMIC DNA]</scope>
    <source>
        <strain evidence="2 3">BT10</strain>
    </source>
</reference>
<feature type="chain" id="PRO_5026885785" description="DUF5689 domain-containing protein" evidence="1">
    <location>
        <begin position="26"/>
        <end position="469"/>
    </location>
</feature>
<dbReference type="EMBL" id="CP047897">
    <property type="protein sequence ID" value="QHL88073.1"/>
    <property type="molecule type" value="Genomic_DNA"/>
</dbReference>
<dbReference type="SUPFAM" id="SSF51126">
    <property type="entry name" value="Pectin lyase-like"/>
    <property type="match status" value="1"/>
</dbReference>
<dbReference type="PROSITE" id="PS51257">
    <property type="entry name" value="PROKAR_LIPOPROTEIN"/>
    <property type="match status" value="1"/>
</dbReference>
<keyword evidence="1" id="KW-0732">Signal</keyword>